<proteinExistence type="predicted"/>
<dbReference type="Proteomes" id="UP000655225">
    <property type="component" value="Unassembled WGS sequence"/>
</dbReference>
<organism evidence="2 3">
    <name type="scientific">Tetracentron sinense</name>
    <name type="common">Spur-leaf</name>
    <dbReference type="NCBI Taxonomy" id="13715"/>
    <lineage>
        <taxon>Eukaryota</taxon>
        <taxon>Viridiplantae</taxon>
        <taxon>Streptophyta</taxon>
        <taxon>Embryophyta</taxon>
        <taxon>Tracheophyta</taxon>
        <taxon>Spermatophyta</taxon>
        <taxon>Magnoliopsida</taxon>
        <taxon>Trochodendrales</taxon>
        <taxon>Trochodendraceae</taxon>
        <taxon>Tetracentron</taxon>
    </lineage>
</organism>
<accession>A0A835DQH2</accession>
<reference evidence="2 3" key="1">
    <citation type="submission" date="2020-04" db="EMBL/GenBank/DDBJ databases">
        <title>Plant Genome Project.</title>
        <authorList>
            <person name="Zhang R.-G."/>
        </authorList>
    </citation>
    <scope>NUCLEOTIDE SEQUENCE [LARGE SCALE GENOMIC DNA]</scope>
    <source>
        <strain evidence="2">YNK0</strain>
        <tissue evidence="2">Leaf</tissue>
    </source>
</reference>
<dbReference type="AlphaFoldDB" id="A0A835DQH2"/>
<comment type="caution">
    <text evidence="2">The sequence shown here is derived from an EMBL/GenBank/DDBJ whole genome shotgun (WGS) entry which is preliminary data.</text>
</comment>
<feature type="region of interest" description="Disordered" evidence="1">
    <location>
        <begin position="93"/>
        <end position="122"/>
    </location>
</feature>
<sequence>MPLCSRTVKISVHPSLRGGNSSLNFRSAPSSLPQFAATISGESQVSNISVRLHPFADPRFRSRFLFSSGELPVPHSYRHLLRSVEIQQHHHLLRANSSSRSSESDSEPTVNPAPKPQPKDDPARFHEMFEVAQLFEELAVDDAVQIDYVEEEQVCTLSGASQVPSISGPLIRASSSPLVWWTDPITVEAARGMQGKKVGLVRP</sequence>
<gene>
    <name evidence="2" type="ORF">HHK36_004755</name>
</gene>
<dbReference type="EMBL" id="JABCRI010000003">
    <property type="protein sequence ID" value="KAF8408692.1"/>
    <property type="molecule type" value="Genomic_DNA"/>
</dbReference>
<evidence type="ECO:0000313" key="2">
    <source>
        <dbReference type="EMBL" id="KAF8408692.1"/>
    </source>
</evidence>
<keyword evidence="3" id="KW-1185">Reference proteome</keyword>
<evidence type="ECO:0000313" key="3">
    <source>
        <dbReference type="Proteomes" id="UP000655225"/>
    </source>
</evidence>
<evidence type="ECO:0000256" key="1">
    <source>
        <dbReference type="SAM" id="MobiDB-lite"/>
    </source>
</evidence>
<protein>
    <submittedName>
        <fullName evidence="2">Uncharacterized protein</fullName>
    </submittedName>
</protein>
<name>A0A835DQH2_TETSI</name>